<reference evidence="11 12" key="1">
    <citation type="submission" date="2019-03" db="EMBL/GenBank/DDBJ databases">
        <title>Genomic Encyclopedia of Type Strains, Phase IV (KMG-IV): sequencing the most valuable type-strain genomes for metagenomic binning, comparative biology and taxonomic classification.</title>
        <authorList>
            <person name="Goeker M."/>
        </authorList>
    </citation>
    <scope>NUCLEOTIDE SEQUENCE [LARGE SCALE GENOMIC DNA]</scope>
    <source>
        <strain evidence="11 12">DSM 28231</strain>
    </source>
</reference>
<dbReference type="EMBL" id="SLXI01000003">
    <property type="protein sequence ID" value="TCP12762.1"/>
    <property type="molecule type" value="Genomic_DNA"/>
</dbReference>
<evidence type="ECO:0000256" key="1">
    <source>
        <dbReference type="ARBA" id="ARBA00004370"/>
    </source>
</evidence>
<sequence>MNVLRNKTVMHSRKGIRKKFSFSRAKLLFILLLGIIIYIIINKQYYLDQLDNKPISGFALLSSNEFTTYDDVKDKLLKMGTLKGFFTQDVNIIKEQIKTIPWVKDVVVRKIWPDRLSIWLSEYEPVAVWNDISAVSKEGEIFRLPPDRLKKNNLPRLSGPNYQSMLVLESWEYINNYLKKQDIKLKELGIDERGSWQATLDNDVILKLGRGKWNDKLDRFVTIYPQIEIPENKRLFYIDLRYSIGASVGLIDVN</sequence>
<keyword evidence="3 9" id="KW-0997">Cell inner membrane</keyword>
<protein>
    <recommendedName>
        <fullName evidence="9">Cell division protein FtsQ</fullName>
    </recommendedName>
</protein>
<dbReference type="GO" id="GO:0043093">
    <property type="term" value="P:FtsZ-dependent cytokinesis"/>
    <property type="evidence" value="ECO:0007669"/>
    <property type="project" value="UniProtKB-UniRule"/>
</dbReference>
<evidence type="ECO:0000256" key="2">
    <source>
        <dbReference type="ARBA" id="ARBA00022475"/>
    </source>
</evidence>
<keyword evidence="7 9" id="KW-0472">Membrane</keyword>
<keyword evidence="5 9" id="KW-0812">Transmembrane</keyword>
<dbReference type="PANTHER" id="PTHR35851">
    <property type="entry name" value="CELL DIVISION PROTEIN FTSQ"/>
    <property type="match status" value="1"/>
</dbReference>
<dbReference type="RefSeq" id="WP_132023330.1">
    <property type="nucleotide sequence ID" value="NZ_CP016605.1"/>
</dbReference>
<dbReference type="InterPro" id="IPR034746">
    <property type="entry name" value="POTRA"/>
</dbReference>
<evidence type="ECO:0000259" key="10">
    <source>
        <dbReference type="PROSITE" id="PS51779"/>
    </source>
</evidence>
<feature type="transmembrane region" description="Helical" evidence="9">
    <location>
        <begin position="21"/>
        <end position="41"/>
    </location>
</feature>
<accession>A0A4R2N048</accession>
<dbReference type="GO" id="GO:0090529">
    <property type="term" value="P:cell septum assembly"/>
    <property type="evidence" value="ECO:0007669"/>
    <property type="project" value="InterPro"/>
</dbReference>
<comment type="subcellular location">
    <subcellularLocation>
        <location evidence="9">Cell inner membrane</location>
        <topology evidence="9">Single-pass type II membrane protein</topology>
    </subcellularLocation>
    <subcellularLocation>
        <location evidence="1">Membrane</location>
    </subcellularLocation>
    <text evidence="9">Localizes to the division septum.</text>
</comment>
<evidence type="ECO:0000256" key="5">
    <source>
        <dbReference type="ARBA" id="ARBA00022692"/>
    </source>
</evidence>
<comment type="similarity">
    <text evidence="9">Belongs to the FtsQ/DivIB family. FtsQ subfamily.</text>
</comment>
<evidence type="ECO:0000256" key="8">
    <source>
        <dbReference type="ARBA" id="ARBA00023306"/>
    </source>
</evidence>
<keyword evidence="12" id="KW-1185">Reference proteome</keyword>
<keyword evidence="6 9" id="KW-1133">Transmembrane helix</keyword>
<dbReference type="GO" id="GO:0032153">
    <property type="term" value="C:cell division site"/>
    <property type="evidence" value="ECO:0007669"/>
    <property type="project" value="UniProtKB-UniRule"/>
</dbReference>
<evidence type="ECO:0000256" key="7">
    <source>
        <dbReference type="ARBA" id="ARBA00023136"/>
    </source>
</evidence>
<comment type="function">
    <text evidence="9">Essential cell division protein. May link together the upstream cell division proteins, which are predominantly cytoplasmic, with the downstream cell division proteins, which are predominantly periplasmic. May control correct divisome assembly.</text>
</comment>
<dbReference type="PROSITE" id="PS51779">
    <property type="entry name" value="POTRA"/>
    <property type="match status" value="1"/>
</dbReference>
<dbReference type="Gene3D" id="3.10.20.310">
    <property type="entry name" value="membrane protein fhac"/>
    <property type="match status" value="1"/>
</dbReference>
<dbReference type="Proteomes" id="UP000294841">
    <property type="component" value="Unassembled WGS sequence"/>
</dbReference>
<dbReference type="Gene3D" id="3.40.50.11690">
    <property type="entry name" value="Cell division protein FtsQ/DivIB"/>
    <property type="match status" value="1"/>
</dbReference>
<gene>
    <name evidence="9" type="primary">ftsQ</name>
    <name evidence="11" type="ORF">EV697_10366</name>
</gene>
<dbReference type="InterPro" id="IPR013685">
    <property type="entry name" value="POTRA_FtsQ_type"/>
</dbReference>
<comment type="caution">
    <text evidence="11">The sequence shown here is derived from an EMBL/GenBank/DDBJ whole genome shotgun (WGS) entry which is preliminary data.</text>
</comment>
<organism evidence="11 12">
    <name type="scientific">Bisgaardia hudsonensis</name>
    <dbReference type="NCBI Taxonomy" id="109472"/>
    <lineage>
        <taxon>Bacteria</taxon>
        <taxon>Pseudomonadati</taxon>
        <taxon>Pseudomonadota</taxon>
        <taxon>Gammaproteobacteria</taxon>
        <taxon>Pasteurellales</taxon>
        <taxon>Pasteurellaceae</taxon>
        <taxon>Bisgaardia</taxon>
    </lineage>
</organism>
<dbReference type="HAMAP" id="MF_00911">
    <property type="entry name" value="FtsQ_subfam"/>
    <property type="match status" value="1"/>
</dbReference>
<dbReference type="InterPro" id="IPR005548">
    <property type="entry name" value="Cell_div_FtsQ/DivIB_C"/>
</dbReference>
<name>A0A4R2N048_9PAST</name>
<evidence type="ECO:0000313" key="12">
    <source>
        <dbReference type="Proteomes" id="UP000294841"/>
    </source>
</evidence>
<dbReference type="PANTHER" id="PTHR35851:SF1">
    <property type="entry name" value="CELL DIVISION PROTEIN FTSQ"/>
    <property type="match status" value="1"/>
</dbReference>
<evidence type="ECO:0000256" key="4">
    <source>
        <dbReference type="ARBA" id="ARBA00022618"/>
    </source>
</evidence>
<comment type="subunit">
    <text evidence="9">Part of a complex composed of FtsB, FtsL and FtsQ.</text>
</comment>
<feature type="domain" description="POTRA" evidence="10">
    <location>
        <begin position="53"/>
        <end position="123"/>
    </location>
</feature>
<dbReference type="Pfam" id="PF08478">
    <property type="entry name" value="POTRA_1"/>
    <property type="match status" value="1"/>
</dbReference>
<dbReference type="InterPro" id="IPR045335">
    <property type="entry name" value="FtsQ_C_sf"/>
</dbReference>
<evidence type="ECO:0000256" key="6">
    <source>
        <dbReference type="ARBA" id="ARBA00022989"/>
    </source>
</evidence>
<keyword evidence="2 9" id="KW-1003">Cell membrane</keyword>
<proteinExistence type="inferred from homology"/>
<evidence type="ECO:0000313" key="11">
    <source>
        <dbReference type="EMBL" id="TCP12762.1"/>
    </source>
</evidence>
<dbReference type="AlphaFoldDB" id="A0A4R2N048"/>
<dbReference type="OrthoDB" id="9790370at2"/>
<dbReference type="InterPro" id="IPR026579">
    <property type="entry name" value="FtsQ"/>
</dbReference>
<evidence type="ECO:0000256" key="9">
    <source>
        <dbReference type="HAMAP-Rule" id="MF_00911"/>
    </source>
</evidence>
<dbReference type="Pfam" id="PF03799">
    <property type="entry name" value="FtsQ_DivIB_C"/>
    <property type="match status" value="1"/>
</dbReference>
<evidence type="ECO:0000256" key="3">
    <source>
        <dbReference type="ARBA" id="ARBA00022519"/>
    </source>
</evidence>
<keyword evidence="8 9" id="KW-0131">Cell cycle</keyword>
<dbReference type="GO" id="GO:0005886">
    <property type="term" value="C:plasma membrane"/>
    <property type="evidence" value="ECO:0007669"/>
    <property type="project" value="UniProtKB-SubCell"/>
</dbReference>
<keyword evidence="4 9" id="KW-0132">Cell division</keyword>